<dbReference type="EMBL" id="JANSUY010000012">
    <property type="protein sequence ID" value="MCR9016105.1"/>
    <property type="molecule type" value="Genomic_DNA"/>
</dbReference>
<gene>
    <name evidence="1" type="ORF">NU887_13750</name>
</gene>
<comment type="caution">
    <text evidence="1">The sequence shown here is derived from an EMBL/GenBank/DDBJ whole genome shotgun (WGS) entry which is preliminary data.</text>
</comment>
<dbReference type="Proteomes" id="UP001142175">
    <property type="component" value="Unassembled WGS sequence"/>
</dbReference>
<evidence type="ECO:0000313" key="1">
    <source>
        <dbReference type="EMBL" id="MCR9016105.1"/>
    </source>
</evidence>
<accession>A0A9X2PCB6</accession>
<name>A0A9X2PCB6_9BACT</name>
<evidence type="ECO:0000313" key="2">
    <source>
        <dbReference type="Proteomes" id="UP001142175"/>
    </source>
</evidence>
<dbReference type="AlphaFoldDB" id="A0A9X2PCB6"/>
<sequence>MKSEEFIKAIKIVVSDSTKNAVLNNLSTPPGRKPEKDLVEISSWYNNLNQREKSFIYKIVELSVETSIFGFLCVLDGVRQIENVGDKGVLKLYFSKNDSMNLLNDHNEEYLHDIYNSL</sequence>
<proteinExistence type="predicted"/>
<keyword evidence="2" id="KW-1185">Reference proteome</keyword>
<protein>
    <submittedName>
        <fullName evidence="1">Uncharacterized protein</fullName>
    </submittedName>
</protein>
<reference evidence="1" key="1">
    <citation type="submission" date="2022-08" db="EMBL/GenBank/DDBJ databases">
        <authorList>
            <person name="Zhang D."/>
        </authorList>
    </citation>
    <scope>NUCLEOTIDE SEQUENCE</scope>
    <source>
        <strain evidence="1">XJ19-11</strain>
    </source>
</reference>
<organism evidence="1 2">
    <name type="scientific">Aquiflexum gelatinilyticum</name>
    <dbReference type="NCBI Taxonomy" id="2961943"/>
    <lineage>
        <taxon>Bacteria</taxon>
        <taxon>Pseudomonadati</taxon>
        <taxon>Bacteroidota</taxon>
        <taxon>Cytophagia</taxon>
        <taxon>Cytophagales</taxon>
        <taxon>Cyclobacteriaceae</taxon>
        <taxon>Aquiflexum</taxon>
    </lineage>
</organism>
<dbReference type="RefSeq" id="WP_258423961.1">
    <property type="nucleotide sequence ID" value="NZ_JANSUY010000012.1"/>
</dbReference>